<dbReference type="CDD" id="cd00138">
    <property type="entry name" value="PLDc_SF"/>
    <property type="match status" value="1"/>
</dbReference>
<keyword evidence="4" id="KW-0964">Secreted</keyword>
<evidence type="ECO:0000313" key="7">
    <source>
        <dbReference type="EMBL" id="SJZ30928.1"/>
    </source>
</evidence>
<dbReference type="Proteomes" id="UP000190092">
    <property type="component" value="Unassembled WGS sequence"/>
</dbReference>
<dbReference type="Pfam" id="PF13091">
    <property type="entry name" value="PLDc_2"/>
    <property type="match status" value="1"/>
</dbReference>
<dbReference type="EMBL" id="FUWJ01000001">
    <property type="protein sequence ID" value="SJZ30928.1"/>
    <property type="molecule type" value="Genomic_DNA"/>
</dbReference>
<evidence type="ECO:0000256" key="1">
    <source>
        <dbReference type="ARBA" id="ARBA00003145"/>
    </source>
</evidence>
<evidence type="ECO:0000259" key="6">
    <source>
        <dbReference type="PROSITE" id="PS50035"/>
    </source>
</evidence>
<dbReference type="GO" id="GO:0003824">
    <property type="term" value="F:catalytic activity"/>
    <property type="evidence" value="ECO:0007669"/>
    <property type="project" value="InterPro"/>
</dbReference>
<keyword evidence="8" id="KW-1185">Reference proteome</keyword>
<evidence type="ECO:0000313" key="8">
    <source>
        <dbReference type="Proteomes" id="UP000190092"/>
    </source>
</evidence>
<organism evidence="7 8">
    <name type="scientific">Enhydrobacter aerosaccus</name>
    <dbReference type="NCBI Taxonomy" id="225324"/>
    <lineage>
        <taxon>Bacteria</taxon>
        <taxon>Pseudomonadati</taxon>
        <taxon>Pseudomonadota</taxon>
        <taxon>Alphaproteobacteria</taxon>
        <taxon>Hyphomicrobiales</taxon>
        <taxon>Enhydrobacter</taxon>
    </lineage>
</organism>
<evidence type="ECO:0000256" key="2">
    <source>
        <dbReference type="ARBA" id="ARBA00004613"/>
    </source>
</evidence>
<dbReference type="Gene3D" id="3.30.870.10">
    <property type="entry name" value="Endonuclease Chain A"/>
    <property type="match status" value="1"/>
</dbReference>
<dbReference type="PROSITE" id="PS50035">
    <property type="entry name" value="PLD"/>
    <property type="match status" value="1"/>
</dbReference>
<dbReference type="InterPro" id="IPR025202">
    <property type="entry name" value="PLD-like_dom"/>
</dbReference>
<evidence type="ECO:0000256" key="4">
    <source>
        <dbReference type="ARBA" id="ARBA00022525"/>
    </source>
</evidence>
<dbReference type="GO" id="GO:0006793">
    <property type="term" value="P:phosphorus metabolic process"/>
    <property type="evidence" value="ECO:0007669"/>
    <property type="project" value="UniProtKB-ARBA"/>
</dbReference>
<protein>
    <recommendedName>
        <fullName evidence="3">Phospholipase D</fullName>
    </recommendedName>
    <alternativeName>
        <fullName evidence="5">Choline phosphatase</fullName>
    </alternativeName>
</protein>
<proteinExistence type="predicted"/>
<evidence type="ECO:0000256" key="5">
    <source>
        <dbReference type="ARBA" id="ARBA00029594"/>
    </source>
</evidence>
<dbReference type="AlphaFoldDB" id="A0A1T4JLC4"/>
<feature type="domain" description="PLD phosphodiesterase" evidence="6">
    <location>
        <begin position="223"/>
        <end position="250"/>
    </location>
</feature>
<dbReference type="RefSeq" id="WP_170920719.1">
    <property type="nucleotide sequence ID" value="NZ_FUWJ01000001.1"/>
</dbReference>
<comment type="function">
    <text evidence="1">Could be a virulence factor.</text>
</comment>
<dbReference type="GO" id="GO:0005576">
    <property type="term" value="C:extracellular region"/>
    <property type="evidence" value="ECO:0007669"/>
    <property type="project" value="UniProtKB-SubCell"/>
</dbReference>
<sequence>MATDSEIVRFAAPWPGTAARLLEGLADLGPGTWSLEVICRAAGSGTEPGHASQILAGLAMTGLCVPTAVDDSWLCEYAPAELKRLANILDGAEHFRRMRLSPSAIEFAVTMPMSPSYLETELSAMLGRPGGYLTTSDAFARLARAAARRLVIMTPFIDAGGFRWIRRVFEAARTDCRKILVLRDSDRYAVELGVLHASWLQALRVEVCDYHLSHDTTSGRSLPIETFHAKLVVADESLAYVGSANLLSSSEGVSLETGLVVEGAPASQAARLIDAVLRVSRVL</sequence>
<comment type="subcellular location">
    <subcellularLocation>
        <location evidence="2">Secreted</location>
    </subcellularLocation>
</comment>
<evidence type="ECO:0000256" key="3">
    <source>
        <dbReference type="ARBA" id="ARBA00018392"/>
    </source>
</evidence>
<dbReference type="InterPro" id="IPR001736">
    <property type="entry name" value="PLipase_D/transphosphatidylase"/>
</dbReference>
<dbReference type="SUPFAM" id="SSF56024">
    <property type="entry name" value="Phospholipase D/nuclease"/>
    <property type="match status" value="1"/>
</dbReference>
<accession>A0A1T4JLC4</accession>
<gene>
    <name evidence="7" type="ORF">SAMN02745126_00099</name>
</gene>
<dbReference type="STRING" id="225324.SAMN02745126_00099"/>
<name>A0A1T4JLC4_9HYPH</name>
<reference evidence="8" key="1">
    <citation type="submission" date="2017-02" db="EMBL/GenBank/DDBJ databases">
        <authorList>
            <person name="Varghese N."/>
            <person name="Submissions S."/>
        </authorList>
    </citation>
    <scope>NUCLEOTIDE SEQUENCE [LARGE SCALE GENOMIC DNA]</scope>
    <source>
        <strain evidence="8">ATCC 27094</strain>
    </source>
</reference>